<sequence length="132" mass="13780">MFRATYRPRRVLRVTIAATAMASALFATAACSEAQKAISCAELAMNLTNDVSDLGSVLNDPPAARKALDNLQKTLNDKTKDLDSDDAKNAANGLGDVITQLSTKAANGGNLSASDVQPLINGAKNLTTICVK</sequence>
<proteinExistence type="predicted"/>
<dbReference type="STRING" id="159449.B4N89_19190"/>
<dbReference type="EMBL" id="MWQN01000001">
    <property type="protein sequence ID" value="OPC82783.1"/>
    <property type="molecule type" value="Genomic_DNA"/>
</dbReference>
<name>A0A1T3P105_9ACTN</name>
<accession>A0A1T3P105</accession>
<dbReference type="AlphaFoldDB" id="A0A1T3P105"/>
<evidence type="ECO:0000256" key="1">
    <source>
        <dbReference type="SAM" id="SignalP"/>
    </source>
</evidence>
<feature type="chain" id="PRO_5012097441" description="Secreted protein" evidence="1">
    <location>
        <begin position="30"/>
        <end position="132"/>
    </location>
</feature>
<dbReference type="PROSITE" id="PS51257">
    <property type="entry name" value="PROKAR_LIPOPROTEIN"/>
    <property type="match status" value="1"/>
</dbReference>
<feature type="signal peptide" evidence="1">
    <location>
        <begin position="1"/>
        <end position="29"/>
    </location>
</feature>
<keyword evidence="3" id="KW-1185">Reference proteome</keyword>
<evidence type="ECO:0000313" key="3">
    <source>
        <dbReference type="Proteomes" id="UP000190037"/>
    </source>
</evidence>
<evidence type="ECO:0000313" key="2">
    <source>
        <dbReference type="EMBL" id="OPC82783.1"/>
    </source>
</evidence>
<reference evidence="2 3" key="1">
    <citation type="submission" date="2017-03" db="EMBL/GenBank/DDBJ databases">
        <title>Draft genome sequence of Streptomyces scabrisporus NF3, endophyte isolated from Amphipterygium adstringens.</title>
        <authorList>
            <person name="Vazquez M."/>
            <person name="Ceapa C.D."/>
            <person name="Rodriguez Luna D."/>
            <person name="Sanchez Esquivel S."/>
        </authorList>
    </citation>
    <scope>NUCLEOTIDE SEQUENCE [LARGE SCALE GENOMIC DNA]</scope>
    <source>
        <strain evidence="2 3">NF3</strain>
    </source>
</reference>
<dbReference type="OrthoDB" id="4350672at2"/>
<evidence type="ECO:0008006" key="4">
    <source>
        <dbReference type="Google" id="ProtNLM"/>
    </source>
</evidence>
<dbReference type="Proteomes" id="UP000190037">
    <property type="component" value="Unassembled WGS sequence"/>
</dbReference>
<protein>
    <recommendedName>
        <fullName evidence="4">Secreted protein</fullName>
    </recommendedName>
</protein>
<keyword evidence="1" id="KW-0732">Signal</keyword>
<dbReference type="RefSeq" id="WP_078977069.1">
    <property type="nucleotide sequence ID" value="NZ_MWQN01000001.1"/>
</dbReference>
<comment type="caution">
    <text evidence="2">The sequence shown here is derived from an EMBL/GenBank/DDBJ whole genome shotgun (WGS) entry which is preliminary data.</text>
</comment>
<organism evidence="2 3">
    <name type="scientific">Embleya scabrispora</name>
    <dbReference type="NCBI Taxonomy" id="159449"/>
    <lineage>
        <taxon>Bacteria</taxon>
        <taxon>Bacillati</taxon>
        <taxon>Actinomycetota</taxon>
        <taxon>Actinomycetes</taxon>
        <taxon>Kitasatosporales</taxon>
        <taxon>Streptomycetaceae</taxon>
        <taxon>Embleya</taxon>
    </lineage>
</organism>
<gene>
    <name evidence="2" type="ORF">B4N89_19190</name>
</gene>